<evidence type="ECO:0000313" key="9">
    <source>
        <dbReference type="Proteomes" id="UP000027138"/>
    </source>
</evidence>
<gene>
    <name evidence="8" type="ORF">JCGZ_16267</name>
</gene>
<evidence type="ECO:0000259" key="7">
    <source>
        <dbReference type="PROSITE" id="PS51999"/>
    </source>
</evidence>
<name>A0A067LJH2_JATCU</name>
<dbReference type="AlphaFoldDB" id="A0A067LJH2"/>
<dbReference type="OrthoDB" id="850788at2759"/>
<dbReference type="Pfam" id="PF06839">
    <property type="entry name" value="Zn_ribbon_GRF"/>
    <property type="match status" value="1"/>
</dbReference>
<keyword evidence="2 4" id="KW-0863">Zinc-finger</keyword>
<keyword evidence="9" id="KW-1185">Reference proteome</keyword>
<evidence type="ECO:0000256" key="4">
    <source>
        <dbReference type="PROSITE-ProRule" id="PRU01343"/>
    </source>
</evidence>
<feature type="compositionally biased region" description="Low complexity" evidence="6">
    <location>
        <begin position="24"/>
        <end position="33"/>
    </location>
</feature>
<evidence type="ECO:0000256" key="5">
    <source>
        <dbReference type="SAM" id="Coils"/>
    </source>
</evidence>
<keyword evidence="5" id="KW-0175">Coiled coil</keyword>
<keyword evidence="1" id="KW-0479">Metal-binding</keyword>
<dbReference type="EMBL" id="KK914251">
    <property type="protein sequence ID" value="KDP44434.1"/>
    <property type="molecule type" value="Genomic_DNA"/>
</dbReference>
<evidence type="ECO:0000256" key="3">
    <source>
        <dbReference type="ARBA" id="ARBA00022833"/>
    </source>
</evidence>
<keyword evidence="3" id="KW-0862">Zinc</keyword>
<sequence>MSTHEDSDMNAEDSDMSATEDSESSTSEYSEQSSYEDSEVKCFCGLPAKLRVSHTDRNPYRLFYNCPKSYNAQCGFFHWSDESAETGDRHIDELNLIRDECIRLQGRLDNDRSEWEREKSELMSKLNAVQSELKDIKNRIKTVNDSDLMPPFDKSLSVDDDGDDAIVIHTI</sequence>
<organism evidence="8 9">
    <name type="scientific">Jatropha curcas</name>
    <name type="common">Barbados nut</name>
    <dbReference type="NCBI Taxonomy" id="180498"/>
    <lineage>
        <taxon>Eukaryota</taxon>
        <taxon>Viridiplantae</taxon>
        <taxon>Streptophyta</taxon>
        <taxon>Embryophyta</taxon>
        <taxon>Tracheophyta</taxon>
        <taxon>Spermatophyta</taxon>
        <taxon>Magnoliopsida</taxon>
        <taxon>eudicotyledons</taxon>
        <taxon>Gunneridae</taxon>
        <taxon>Pentapetalae</taxon>
        <taxon>rosids</taxon>
        <taxon>fabids</taxon>
        <taxon>Malpighiales</taxon>
        <taxon>Euphorbiaceae</taxon>
        <taxon>Crotonoideae</taxon>
        <taxon>Jatropheae</taxon>
        <taxon>Jatropha</taxon>
    </lineage>
</organism>
<evidence type="ECO:0000256" key="1">
    <source>
        <dbReference type="ARBA" id="ARBA00022723"/>
    </source>
</evidence>
<protein>
    <recommendedName>
        <fullName evidence="7">GRF-type domain-containing protein</fullName>
    </recommendedName>
</protein>
<dbReference type="GO" id="GO:0008270">
    <property type="term" value="F:zinc ion binding"/>
    <property type="evidence" value="ECO:0007669"/>
    <property type="project" value="UniProtKB-KW"/>
</dbReference>
<feature type="domain" description="GRF-type" evidence="7">
    <location>
        <begin position="42"/>
        <end position="83"/>
    </location>
</feature>
<evidence type="ECO:0000256" key="6">
    <source>
        <dbReference type="SAM" id="MobiDB-lite"/>
    </source>
</evidence>
<dbReference type="Proteomes" id="UP000027138">
    <property type="component" value="Unassembled WGS sequence"/>
</dbReference>
<evidence type="ECO:0000313" key="8">
    <source>
        <dbReference type="EMBL" id="KDP44434.1"/>
    </source>
</evidence>
<proteinExistence type="predicted"/>
<feature type="region of interest" description="Disordered" evidence="6">
    <location>
        <begin position="1"/>
        <end position="33"/>
    </location>
</feature>
<evidence type="ECO:0000256" key="2">
    <source>
        <dbReference type="ARBA" id="ARBA00022771"/>
    </source>
</evidence>
<dbReference type="PANTHER" id="PTHR33248">
    <property type="entry name" value="ZINC ION-BINDING PROTEIN"/>
    <property type="match status" value="1"/>
</dbReference>
<dbReference type="InterPro" id="IPR010666">
    <property type="entry name" value="Znf_GRF"/>
</dbReference>
<feature type="compositionally biased region" description="Acidic residues" evidence="6">
    <location>
        <begin position="8"/>
        <end position="23"/>
    </location>
</feature>
<feature type="coiled-coil region" evidence="5">
    <location>
        <begin position="112"/>
        <end position="146"/>
    </location>
</feature>
<reference evidence="8 9" key="1">
    <citation type="journal article" date="2014" name="PLoS ONE">
        <title>Global Analysis of Gene Expression Profiles in Physic Nut (Jatropha curcas L.) Seedlings Exposed to Salt Stress.</title>
        <authorList>
            <person name="Zhang L."/>
            <person name="Zhang C."/>
            <person name="Wu P."/>
            <person name="Chen Y."/>
            <person name="Li M."/>
            <person name="Jiang H."/>
            <person name="Wu G."/>
        </authorList>
    </citation>
    <scope>NUCLEOTIDE SEQUENCE [LARGE SCALE GENOMIC DNA]</scope>
    <source>
        <strain evidence="9">cv. GZQX0401</strain>
        <tissue evidence="8">Young leaves</tissue>
    </source>
</reference>
<dbReference type="PROSITE" id="PS51999">
    <property type="entry name" value="ZF_GRF"/>
    <property type="match status" value="1"/>
</dbReference>
<accession>A0A067LJH2</accession>